<keyword evidence="3" id="KW-1185">Reference proteome</keyword>
<gene>
    <name evidence="2" type="ORF">FB461_0052</name>
</gene>
<organism evidence="2 3">
    <name type="scientific">Rarobacter faecitabidus</name>
    <dbReference type="NCBI Taxonomy" id="13243"/>
    <lineage>
        <taxon>Bacteria</taxon>
        <taxon>Bacillati</taxon>
        <taxon>Actinomycetota</taxon>
        <taxon>Actinomycetes</taxon>
        <taxon>Micrococcales</taxon>
        <taxon>Rarobacteraceae</taxon>
        <taxon>Rarobacter</taxon>
    </lineage>
</organism>
<comment type="caution">
    <text evidence="2">The sequence shown here is derived from an EMBL/GenBank/DDBJ whole genome shotgun (WGS) entry which is preliminary data.</text>
</comment>
<reference evidence="2 3" key="1">
    <citation type="submission" date="2019-06" db="EMBL/GenBank/DDBJ databases">
        <title>Sequencing the genomes of 1000 actinobacteria strains.</title>
        <authorList>
            <person name="Klenk H.-P."/>
        </authorList>
    </citation>
    <scope>NUCLEOTIDE SEQUENCE [LARGE SCALE GENOMIC DNA]</scope>
    <source>
        <strain evidence="2 3">DSM 4813</strain>
    </source>
</reference>
<evidence type="ECO:0000256" key="1">
    <source>
        <dbReference type="SAM" id="Phobius"/>
    </source>
</evidence>
<dbReference type="EMBL" id="VFOS01000001">
    <property type="protein sequence ID" value="TQL63590.1"/>
    <property type="molecule type" value="Genomic_DNA"/>
</dbReference>
<evidence type="ECO:0000313" key="3">
    <source>
        <dbReference type="Proteomes" id="UP000315389"/>
    </source>
</evidence>
<feature type="transmembrane region" description="Helical" evidence="1">
    <location>
        <begin position="6"/>
        <end position="28"/>
    </location>
</feature>
<sequence>METFGSLSPAILGIVGVALGALISIYAVRGGDLARFNSDEFNRRYSYLAEILRAAEAQYIAYRLDAQAVQEFIAEGNRAVAEGRAPNVFYEAEPELLDRIKVSTQKWRDVVALRYLQTDEYVERAIGIFDAQRGVIAGRNLDTISEDHEQFEVALRILQRAARIAHIRVSLTVVNSHLIGWPRRTHRKQLLSVLEGEKSLFEVEVVRYKETLRSQPSN</sequence>
<protein>
    <submittedName>
        <fullName evidence="2">Uncharacterized protein</fullName>
    </submittedName>
</protein>
<keyword evidence="1" id="KW-1133">Transmembrane helix</keyword>
<name>A0A542ZTQ1_RARFA</name>
<evidence type="ECO:0000313" key="2">
    <source>
        <dbReference type="EMBL" id="TQL63590.1"/>
    </source>
</evidence>
<dbReference type="AlphaFoldDB" id="A0A542ZTQ1"/>
<dbReference type="Proteomes" id="UP000315389">
    <property type="component" value="Unassembled WGS sequence"/>
</dbReference>
<keyword evidence="1" id="KW-0812">Transmembrane</keyword>
<accession>A0A542ZTQ1</accession>
<keyword evidence="1" id="KW-0472">Membrane</keyword>
<dbReference type="RefSeq" id="WP_142117876.1">
    <property type="nucleotide sequence ID" value="NZ_BAAASV010000002.1"/>
</dbReference>
<proteinExistence type="predicted"/>